<feature type="domain" description="TIR" evidence="1">
    <location>
        <begin position="1"/>
        <end position="128"/>
    </location>
</feature>
<gene>
    <name evidence="2" type="ORF">Dsin_015253</name>
</gene>
<dbReference type="InterPro" id="IPR027417">
    <property type="entry name" value="P-loop_NTPase"/>
</dbReference>
<protein>
    <recommendedName>
        <fullName evidence="1">TIR domain-containing protein</fullName>
    </recommendedName>
</protein>
<proteinExistence type="predicted"/>
<comment type="caution">
    <text evidence="2">The sequence shown here is derived from an EMBL/GenBank/DDBJ whole genome shotgun (WGS) entry which is preliminary data.</text>
</comment>
<dbReference type="InterPro" id="IPR042197">
    <property type="entry name" value="Apaf_helical"/>
</dbReference>
<dbReference type="Gene3D" id="1.10.8.430">
    <property type="entry name" value="Helical domain of apoptotic protease-activating factors"/>
    <property type="match status" value="1"/>
</dbReference>
<dbReference type="AlphaFoldDB" id="A0AAE0E4L1"/>
<dbReference type="GO" id="GO:0007165">
    <property type="term" value="P:signal transduction"/>
    <property type="evidence" value="ECO:0007669"/>
    <property type="project" value="InterPro"/>
</dbReference>
<dbReference type="PANTHER" id="PTHR11017:SF479">
    <property type="entry name" value="DISEASE RESISTANCE PROTEIN (TIR-NBS-LRR CLASS) FAMILY"/>
    <property type="match status" value="1"/>
</dbReference>
<accession>A0AAE0E4L1</accession>
<dbReference type="PANTHER" id="PTHR11017">
    <property type="entry name" value="LEUCINE-RICH REPEAT-CONTAINING PROTEIN"/>
    <property type="match status" value="1"/>
</dbReference>
<evidence type="ECO:0000259" key="1">
    <source>
        <dbReference type="PROSITE" id="PS50104"/>
    </source>
</evidence>
<evidence type="ECO:0000313" key="2">
    <source>
        <dbReference type="EMBL" id="KAK3210547.1"/>
    </source>
</evidence>
<sequence length="349" mass="40102">MAASSSSLIYGSNPPDQYDVFISFGDYASSSWCLNELLEILGCNETRGQIIVPAFYHVSPSNIRKQTGTYKKAFAEHEKRFKKMKDKVQKWRAALAQVDNLSGWDLNQHDRSEYEFVDGTVKDVLDRLNQKSSSDHLDPGLVGIISRIERVESLLCIGMTNIRIIGIWGMSGIGKTTITRAIFNRVANKFDDVCFLANVRDDAKNGLNQLQEKILFEILDKRSLNINDFTRSRLRRMKILIVLNDVNDSEHLKFLVGDRSLFGLGSRITVTYKDRQVLNNGIDELYELERLNFYEALQLFRANAFKQNHPSKDYEELLRKIINYAQGNSLTLKVLGCFLLVRSKQEWKR</sequence>
<dbReference type="Proteomes" id="UP001281410">
    <property type="component" value="Unassembled WGS sequence"/>
</dbReference>
<name>A0AAE0E4L1_9ROSI</name>
<keyword evidence="3" id="KW-1185">Reference proteome</keyword>
<dbReference type="GO" id="GO:0043531">
    <property type="term" value="F:ADP binding"/>
    <property type="evidence" value="ECO:0007669"/>
    <property type="project" value="InterPro"/>
</dbReference>
<evidence type="ECO:0000313" key="3">
    <source>
        <dbReference type="Proteomes" id="UP001281410"/>
    </source>
</evidence>
<dbReference type="Pfam" id="PF00931">
    <property type="entry name" value="NB-ARC"/>
    <property type="match status" value="1"/>
</dbReference>
<dbReference type="Gene3D" id="3.40.50.300">
    <property type="entry name" value="P-loop containing nucleotide triphosphate hydrolases"/>
    <property type="match status" value="1"/>
</dbReference>
<dbReference type="InterPro" id="IPR002182">
    <property type="entry name" value="NB-ARC"/>
</dbReference>
<dbReference type="SUPFAM" id="SSF52200">
    <property type="entry name" value="Toll/Interleukin receptor TIR domain"/>
    <property type="match status" value="1"/>
</dbReference>
<dbReference type="Pfam" id="PF01582">
    <property type="entry name" value="TIR"/>
    <property type="match status" value="1"/>
</dbReference>
<dbReference type="InterPro" id="IPR044974">
    <property type="entry name" value="Disease_R_plants"/>
</dbReference>
<dbReference type="PRINTS" id="PR00364">
    <property type="entry name" value="DISEASERSIST"/>
</dbReference>
<dbReference type="InterPro" id="IPR035897">
    <property type="entry name" value="Toll_tir_struct_dom_sf"/>
</dbReference>
<dbReference type="PROSITE" id="PS50104">
    <property type="entry name" value="TIR"/>
    <property type="match status" value="1"/>
</dbReference>
<reference evidence="2" key="1">
    <citation type="journal article" date="2023" name="Plant J.">
        <title>Genome sequences and population genomics provide insights into the demographic history, inbreeding, and mutation load of two 'living fossil' tree species of Dipteronia.</title>
        <authorList>
            <person name="Feng Y."/>
            <person name="Comes H.P."/>
            <person name="Chen J."/>
            <person name="Zhu S."/>
            <person name="Lu R."/>
            <person name="Zhang X."/>
            <person name="Li P."/>
            <person name="Qiu J."/>
            <person name="Olsen K.M."/>
            <person name="Qiu Y."/>
        </authorList>
    </citation>
    <scope>NUCLEOTIDE SEQUENCE</scope>
    <source>
        <strain evidence="2">NBL</strain>
    </source>
</reference>
<dbReference type="Gene3D" id="3.40.50.10140">
    <property type="entry name" value="Toll/interleukin-1 receptor homology (TIR) domain"/>
    <property type="match status" value="1"/>
</dbReference>
<organism evidence="2 3">
    <name type="scientific">Dipteronia sinensis</name>
    <dbReference type="NCBI Taxonomy" id="43782"/>
    <lineage>
        <taxon>Eukaryota</taxon>
        <taxon>Viridiplantae</taxon>
        <taxon>Streptophyta</taxon>
        <taxon>Embryophyta</taxon>
        <taxon>Tracheophyta</taxon>
        <taxon>Spermatophyta</taxon>
        <taxon>Magnoliopsida</taxon>
        <taxon>eudicotyledons</taxon>
        <taxon>Gunneridae</taxon>
        <taxon>Pentapetalae</taxon>
        <taxon>rosids</taxon>
        <taxon>malvids</taxon>
        <taxon>Sapindales</taxon>
        <taxon>Sapindaceae</taxon>
        <taxon>Hippocastanoideae</taxon>
        <taxon>Acereae</taxon>
        <taxon>Dipteronia</taxon>
    </lineage>
</organism>
<dbReference type="EMBL" id="JANJYJ010000005">
    <property type="protein sequence ID" value="KAK3210547.1"/>
    <property type="molecule type" value="Genomic_DNA"/>
</dbReference>
<dbReference type="InterPro" id="IPR000157">
    <property type="entry name" value="TIR_dom"/>
</dbReference>
<dbReference type="GO" id="GO:0006952">
    <property type="term" value="P:defense response"/>
    <property type="evidence" value="ECO:0007669"/>
    <property type="project" value="InterPro"/>
</dbReference>
<dbReference type="SUPFAM" id="SSF52540">
    <property type="entry name" value="P-loop containing nucleoside triphosphate hydrolases"/>
    <property type="match status" value="1"/>
</dbReference>